<keyword evidence="4 6" id="KW-0547">Nucleotide-binding</keyword>
<dbReference type="EMBL" id="RXOE01000010">
    <property type="protein sequence ID" value="RTQ31088.1"/>
    <property type="molecule type" value="Genomic_DNA"/>
</dbReference>
<sequence length="190" mass="20701">MTGRLVYVAGPSGAGKDSLLGWLKDHLPHDAPVAFARRTITRAAAAGGEQHDSVDLPDFLRLREAGAFGLDWEANGLCYGVRHTELTPPRDGGTVIVNGSRAYLPEAARRFPRMTVVHVTASVETLRRRLTARARESAEMVEARVQRSLDFRIPPGLAAIEIHNEDVLADAGARLMQALSLPRRELHPAA</sequence>
<name>A0A431TF53_9BURK</name>
<feature type="binding site" evidence="6">
    <location>
        <begin position="10"/>
        <end position="17"/>
    </location>
    <ligand>
        <name>ATP</name>
        <dbReference type="ChEBI" id="CHEBI:30616"/>
    </ligand>
</feature>
<evidence type="ECO:0000256" key="3">
    <source>
        <dbReference type="ARBA" id="ARBA00022679"/>
    </source>
</evidence>
<dbReference type="OrthoDB" id="341217at2"/>
<comment type="pathway">
    <text evidence="2 6">Metabolic intermediate biosynthesis; 5-phospho-alpha-D-ribose 1-diphosphate biosynthesis; 5-phospho-alpha-D-ribose 1-diphosphate from D-ribose 5-phosphate (route II): step 3/3.</text>
</comment>
<dbReference type="UniPathway" id="UPA00087">
    <property type="reaction ID" value="UER00175"/>
</dbReference>
<dbReference type="InterPro" id="IPR012699">
    <property type="entry name" value="PhnN"/>
</dbReference>
<dbReference type="HAMAP" id="MF_00836">
    <property type="entry name" value="PhnN"/>
    <property type="match status" value="1"/>
</dbReference>
<dbReference type="AlphaFoldDB" id="A0A431TF53"/>
<evidence type="ECO:0000256" key="2">
    <source>
        <dbReference type="ARBA" id="ARBA00005069"/>
    </source>
</evidence>
<dbReference type="EC" id="2.7.4.23" evidence="6"/>
<dbReference type="NCBIfam" id="TIGR02322">
    <property type="entry name" value="phosphon_PhnN"/>
    <property type="match status" value="1"/>
</dbReference>
<keyword evidence="7" id="KW-0418">Kinase</keyword>
<gene>
    <name evidence="6 7" type="primary">phnN</name>
    <name evidence="7" type="ORF">EJP69_26570</name>
</gene>
<dbReference type="GO" id="GO:0006015">
    <property type="term" value="P:5-phosphoribose 1-diphosphate biosynthetic process"/>
    <property type="evidence" value="ECO:0007669"/>
    <property type="project" value="UniProtKB-UniRule"/>
</dbReference>
<dbReference type="GO" id="GO:0005524">
    <property type="term" value="F:ATP binding"/>
    <property type="evidence" value="ECO:0007669"/>
    <property type="project" value="UniProtKB-KW"/>
</dbReference>
<protein>
    <recommendedName>
        <fullName evidence="6">Ribose 1,5-bisphosphate phosphokinase PhnN</fullName>
        <ecNumber evidence="6">2.7.4.23</ecNumber>
    </recommendedName>
    <alternativeName>
        <fullName evidence="6">Ribose 1,5-bisphosphokinase</fullName>
    </alternativeName>
</protein>
<evidence type="ECO:0000256" key="6">
    <source>
        <dbReference type="HAMAP-Rule" id="MF_00836"/>
    </source>
</evidence>
<dbReference type="Proteomes" id="UP000267418">
    <property type="component" value="Unassembled WGS sequence"/>
</dbReference>
<comment type="caution">
    <text evidence="7">The sequence shown here is derived from an EMBL/GenBank/DDBJ whole genome shotgun (WGS) entry which is preliminary data.</text>
</comment>
<reference evidence="7 8" key="1">
    <citation type="submission" date="2018-12" db="EMBL/GenBank/DDBJ databases">
        <title>The genome of Variovorax gossypii DSM 100435.</title>
        <authorList>
            <person name="Gao J."/>
            <person name="Sun J."/>
        </authorList>
    </citation>
    <scope>NUCLEOTIDE SEQUENCE [LARGE SCALE GENOMIC DNA]</scope>
    <source>
        <strain evidence="7 8">DSM 100435</strain>
    </source>
</reference>
<comment type="function">
    <text evidence="6">Catalyzes the phosphorylation of ribose 1,5-bisphosphate to 5-phospho-D-ribosyl alpha-1-diphosphate (PRPP).</text>
</comment>
<dbReference type="GO" id="GO:0019634">
    <property type="term" value="P:organic phosphonate metabolic process"/>
    <property type="evidence" value="ECO:0007669"/>
    <property type="project" value="UniProtKB-UniRule"/>
</dbReference>
<evidence type="ECO:0000256" key="5">
    <source>
        <dbReference type="ARBA" id="ARBA00022840"/>
    </source>
</evidence>
<dbReference type="Gene3D" id="3.40.50.300">
    <property type="entry name" value="P-loop containing nucleotide triphosphate hydrolases"/>
    <property type="match status" value="1"/>
</dbReference>
<evidence type="ECO:0000313" key="8">
    <source>
        <dbReference type="Proteomes" id="UP000267418"/>
    </source>
</evidence>
<dbReference type="InterPro" id="IPR027417">
    <property type="entry name" value="P-loop_NTPase"/>
</dbReference>
<comment type="catalytic activity">
    <reaction evidence="1 6">
        <text>alpha-D-ribose 1,5-bisphosphate + ATP = 5-phospho-alpha-D-ribose 1-diphosphate + ADP</text>
        <dbReference type="Rhea" id="RHEA:20109"/>
        <dbReference type="ChEBI" id="CHEBI:30616"/>
        <dbReference type="ChEBI" id="CHEBI:58017"/>
        <dbReference type="ChEBI" id="CHEBI:68688"/>
        <dbReference type="ChEBI" id="CHEBI:456216"/>
        <dbReference type="EC" id="2.7.4.23"/>
    </reaction>
</comment>
<keyword evidence="3 6" id="KW-0808">Transferase</keyword>
<dbReference type="SUPFAM" id="SSF52540">
    <property type="entry name" value="P-loop containing nucleoside triphosphate hydrolases"/>
    <property type="match status" value="1"/>
</dbReference>
<dbReference type="RefSeq" id="WP_126473281.1">
    <property type="nucleotide sequence ID" value="NZ_RXOE01000010.1"/>
</dbReference>
<evidence type="ECO:0000256" key="4">
    <source>
        <dbReference type="ARBA" id="ARBA00022741"/>
    </source>
</evidence>
<organism evidence="7 8">
    <name type="scientific">Variovorax gossypii</name>
    <dbReference type="NCBI Taxonomy" id="1679495"/>
    <lineage>
        <taxon>Bacteria</taxon>
        <taxon>Pseudomonadati</taxon>
        <taxon>Pseudomonadota</taxon>
        <taxon>Betaproteobacteria</taxon>
        <taxon>Burkholderiales</taxon>
        <taxon>Comamonadaceae</taxon>
        <taxon>Variovorax</taxon>
    </lineage>
</organism>
<accession>A0A431TF53</accession>
<dbReference type="GO" id="GO:0033863">
    <property type="term" value="F:ribose 1,5-bisphosphate phosphokinase activity"/>
    <property type="evidence" value="ECO:0007669"/>
    <property type="project" value="UniProtKB-UniRule"/>
</dbReference>
<evidence type="ECO:0000256" key="1">
    <source>
        <dbReference type="ARBA" id="ARBA00000373"/>
    </source>
</evidence>
<keyword evidence="5 6" id="KW-0067">ATP-binding</keyword>
<proteinExistence type="inferred from homology"/>
<keyword evidence="8" id="KW-1185">Reference proteome</keyword>
<comment type="similarity">
    <text evidence="6">Belongs to the ribose 1,5-bisphosphokinase family.</text>
</comment>
<evidence type="ECO:0000313" key="7">
    <source>
        <dbReference type="EMBL" id="RTQ31088.1"/>
    </source>
</evidence>